<dbReference type="PANTHER" id="PTHR47245:SF1">
    <property type="entry name" value="FOLDASE PROTEIN PRSA"/>
    <property type="match status" value="1"/>
</dbReference>
<keyword evidence="4 8" id="KW-0732">Signal</keyword>
<feature type="domain" description="PpiC" evidence="9">
    <location>
        <begin position="161"/>
        <end position="262"/>
    </location>
</feature>
<gene>
    <name evidence="10" type="ORF">GNH96_15475</name>
</gene>
<evidence type="ECO:0000256" key="6">
    <source>
        <dbReference type="ARBA" id="ARBA00023235"/>
    </source>
</evidence>
<dbReference type="InterPro" id="IPR000297">
    <property type="entry name" value="PPIase_PpiC"/>
</dbReference>
<dbReference type="Gene3D" id="3.10.50.40">
    <property type="match status" value="1"/>
</dbReference>
<dbReference type="InterPro" id="IPR050245">
    <property type="entry name" value="PrsA_foldase"/>
</dbReference>
<organism evidence="10 11">
    <name type="scientific">Methylococcus geothermalis</name>
    <dbReference type="NCBI Taxonomy" id="2681310"/>
    <lineage>
        <taxon>Bacteria</taxon>
        <taxon>Pseudomonadati</taxon>
        <taxon>Pseudomonadota</taxon>
        <taxon>Gammaproteobacteria</taxon>
        <taxon>Methylococcales</taxon>
        <taxon>Methylococcaceae</taxon>
        <taxon>Methylococcus</taxon>
    </lineage>
</organism>
<evidence type="ECO:0000313" key="11">
    <source>
        <dbReference type="Proteomes" id="UP000503004"/>
    </source>
</evidence>
<accession>A0A858QBM6</accession>
<feature type="signal peptide" evidence="8">
    <location>
        <begin position="1"/>
        <end position="26"/>
    </location>
</feature>
<dbReference type="InterPro" id="IPR027304">
    <property type="entry name" value="Trigger_fact/SurA_dom_sf"/>
</dbReference>
<sequence length="321" mass="35845">MQQVKRSVVAVLGLVMLCGFSVASMAKPEAAAKKESATERPVAGEHVAPAQPVKVVMLKVDGEEITVQDYVNFLQRNQSYIATSMTPAGQAEALRAMVSSQLLRGDMVRKGLLPKDPEKAKAALNKAYEKLAEEHFPLPPPPDEKAAYQFYLDHQNEYGIPEMVRVSQIQFRFPEKASEEQKMQVRKRADEVLKRLDAGEPFAKLAGELTENPRAKVTQGDLGFMAREGDPWLSAAIKNLKVGEHTQVVESSVGFEILKLTDIRPSLVSPYPNVREKVIQRMRLEGQAKQRDAYVRELAKHAKIEVVQDELKTLFPRGVFP</sequence>
<keyword evidence="5 7" id="KW-0697">Rotamase</keyword>
<dbReference type="Proteomes" id="UP000503004">
    <property type="component" value="Chromosome"/>
</dbReference>
<evidence type="ECO:0000256" key="5">
    <source>
        <dbReference type="ARBA" id="ARBA00023110"/>
    </source>
</evidence>
<dbReference type="EC" id="5.2.1.8" evidence="3"/>
<feature type="chain" id="PRO_5032917926" description="peptidylprolyl isomerase" evidence="8">
    <location>
        <begin position="27"/>
        <end position="321"/>
    </location>
</feature>
<evidence type="ECO:0000259" key="9">
    <source>
        <dbReference type="PROSITE" id="PS50198"/>
    </source>
</evidence>
<dbReference type="PROSITE" id="PS50198">
    <property type="entry name" value="PPIC_PPIASE_2"/>
    <property type="match status" value="1"/>
</dbReference>
<dbReference type="EMBL" id="CP046565">
    <property type="protein sequence ID" value="QJD31200.1"/>
    <property type="molecule type" value="Genomic_DNA"/>
</dbReference>
<comment type="catalytic activity">
    <reaction evidence="1">
        <text>[protein]-peptidylproline (omega=180) = [protein]-peptidylproline (omega=0)</text>
        <dbReference type="Rhea" id="RHEA:16237"/>
        <dbReference type="Rhea" id="RHEA-COMP:10747"/>
        <dbReference type="Rhea" id="RHEA-COMP:10748"/>
        <dbReference type="ChEBI" id="CHEBI:83833"/>
        <dbReference type="ChEBI" id="CHEBI:83834"/>
        <dbReference type="EC" id="5.2.1.8"/>
    </reaction>
</comment>
<dbReference type="KEGG" id="metu:GNH96_15475"/>
<evidence type="ECO:0000313" key="10">
    <source>
        <dbReference type="EMBL" id="QJD31200.1"/>
    </source>
</evidence>
<keyword evidence="11" id="KW-1185">Reference proteome</keyword>
<name>A0A858QBM6_9GAMM</name>
<reference evidence="11" key="1">
    <citation type="submission" date="2019-12" db="EMBL/GenBank/DDBJ databases">
        <authorList>
            <person name="Awala S.I."/>
            <person name="Rhee S.K."/>
        </authorList>
    </citation>
    <scope>NUCLEOTIDE SEQUENCE [LARGE SCALE GENOMIC DNA]</scope>
    <source>
        <strain evidence="11">IM1</strain>
    </source>
</reference>
<dbReference type="Pfam" id="PF13616">
    <property type="entry name" value="Rotamase_3"/>
    <property type="match status" value="1"/>
</dbReference>
<proteinExistence type="inferred from homology"/>
<evidence type="ECO:0000256" key="2">
    <source>
        <dbReference type="ARBA" id="ARBA00007656"/>
    </source>
</evidence>
<dbReference type="SUPFAM" id="SSF109998">
    <property type="entry name" value="Triger factor/SurA peptide-binding domain-like"/>
    <property type="match status" value="1"/>
</dbReference>
<comment type="similarity">
    <text evidence="2">Belongs to the PpiC/parvulin rotamase family.</text>
</comment>
<dbReference type="AlphaFoldDB" id="A0A858QBM6"/>
<dbReference type="PANTHER" id="PTHR47245">
    <property type="entry name" value="PEPTIDYLPROLYL ISOMERASE"/>
    <property type="match status" value="1"/>
</dbReference>
<dbReference type="InterPro" id="IPR046357">
    <property type="entry name" value="PPIase_dom_sf"/>
</dbReference>
<dbReference type="SUPFAM" id="SSF54534">
    <property type="entry name" value="FKBP-like"/>
    <property type="match status" value="1"/>
</dbReference>
<evidence type="ECO:0000256" key="3">
    <source>
        <dbReference type="ARBA" id="ARBA00013194"/>
    </source>
</evidence>
<evidence type="ECO:0000256" key="1">
    <source>
        <dbReference type="ARBA" id="ARBA00000971"/>
    </source>
</evidence>
<evidence type="ECO:0000256" key="4">
    <source>
        <dbReference type="ARBA" id="ARBA00022729"/>
    </source>
</evidence>
<evidence type="ECO:0000256" key="8">
    <source>
        <dbReference type="SAM" id="SignalP"/>
    </source>
</evidence>
<dbReference type="GO" id="GO:0003755">
    <property type="term" value="F:peptidyl-prolyl cis-trans isomerase activity"/>
    <property type="evidence" value="ECO:0007669"/>
    <property type="project" value="UniProtKB-KW"/>
</dbReference>
<keyword evidence="6 7" id="KW-0413">Isomerase</keyword>
<evidence type="ECO:0000256" key="7">
    <source>
        <dbReference type="PROSITE-ProRule" id="PRU00278"/>
    </source>
</evidence>
<protein>
    <recommendedName>
        <fullName evidence="3">peptidylprolyl isomerase</fullName>
        <ecNumber evidence="3">5.2.1.8</ecNumber>
    </recommendedName>
</protein>
<dbReference type="RefSeq" id="WP_169604467.1">
    <property type="nucleotide sequence ID" value="NZ_CP046565.1"/>
</dbReference>